<proteinExistence type="predicted"/>
<dbReference type="InterPro" id="IPR046849">
    <property type="entry name" value="E2_motif"/>
</dbReference>
<dbReference type="STRING" id="3983.A0A2C9VJ20"/>
<sequence>MELGPETSGNYVLLSSTYAGNNKWEDVKKVRKLMKDQGIIKIPGSSLVEMGAAMREFITGDKTHPLSAEIYLKLEEINRRLEEYGHKPSIKRVLFDIEEEEKEDALS</sequence>
<organism evidence="1">
    <name type="scientific">Manihot esculenta</name>
    <name type="common">Cassava</name>
    <name type="synonym">Jatropha manihot</name>
    <dbReference type="NCBI Taxonomy" id="3983"/>
    <lineage>
        <taxon>Eukaryota</taxon>
        <taxon>Viridiplantae</taxon>
        <taxon>Streptophyta</taxon>
        <taxon>Embryophyta</taxon>
        <taxon>Tracheophyta</taxon>
        <taxon>Spermatophyta</taxon>
        <taxon>Magnoliopsida</taxon>
        <taxon>eudicotyledons</taxon>
        <taxon>Gunneridae</taxon>
        <taxon>Pentapetalae</taxon>
        <taxon>rosids</taxon>
        <taxon>fabids</taxon>
        <taxon>Malpighiales</taxon>
        <taxon>Euphorbiaceae</taxon>
        <taxon>Crotonoideae</taxon>
        <taxon>Manihoteae</taxon>
        <taxon>Manihot</taxon>
    </lineage>
</organism>
<dbReference type="Pfam" id="PF20430">
    <property type="entry name" value="Eplus_motif"/>
    <property type="match status" value="1"/>
</dbReference>
<dbReference type="GO" id="GO:0009451">
    <property type="term" value="P:RNA modification"/>
    <property type="evidence" value="ECO:0007669"/>
    <property type="project" value="InterPro"/>
</dbReference>
<evidence type="ECO:0000313" key="1">
    <source>
        <dbReference type="EMBL" id="OAY44521.1"/>
    </source>
</evidence>
<dbReference type="InterPro" id="IPR046960">
    <property type="entry name" value="PPR_At4g14850-like_plant"/>
</dbReference>
<dbReference type="Pfam" id="PF20431">
    <property type="entry name" value="E_motif"/>
    <property type="match status" value="1"/>
</dbReference>
<dbReference type="AlphaFoldDB" id="A0A2C9VJ20"/>
<dbReference type="EMBL" id="CM004394">
    <property type="protein sequence ID" value="OAY44521.1"/>
    <property type="molecule type" value="Genomic_DNA"/>
</dbReference>
<name>A0A2C9VJ20_MANES</name>
<protein>
    <submittedName>
        <fullName evidence="1">Uncharacterized protein</fullName>
    </submittedName>
</protein>
<gene>
    <name evidence="1" type="ORF">MANES_08G157400</name>
</gene>
<dbReference type="GO" id="GO:0003723">
    <property type="term" value="F:RNA binding"/>
    <property type="evidence" value="ECO:0007669"/>
    <property type="project" value="InterPro"/>
</dbReference>
<accession>A0A2C9VJ20</accession>
<dbReference type="PANTHER" id="PTHR47926:SF450">
    <property type="entry name" value="DYW DOMAIN-CONTAINING PROTEIN"/>
    <property type="match status" value="1"/>
</dbReference>
<reference evidence="1" key="1">
    <citation type="submission" date="2016-02" db="EMBL/GenBank/DDBJ databases">
        <title>WGS assembly of Manihot esculenta.</title>
        <authorList>
            <person name="Bredeson J.V."/>
            <person name="Prochnik S.E."/>
            <person name="Lyons J.B."/>
            <person name="Schmutz J."/>
            <person name="Grimwood J."/>
            <person name="Vrebalov J."/>
            <person name="Bart R.S."/>
            <person name="Amuge T."/>
            <person name="Ferguson M.E."/>
            <person name="Green R."/>
            <person name="Putnam N."/>
            <person name="Stites J."/>
            <person name="Rounsley S."/>
            <person name="Rokhsar D.S."/>
        </authorList>
    </citation>
    <scope>NUCLEOTIDE SEQUENCE [LARGE SCALE GENOMIC DNA]</scope>
    <source>
        <tissue evidence="1">Leaf</tissue>
    </source>
</reference>
<dbReference type="InterPro" id="IPR046848">
    <property type="entry name" value="E_motif"/>
</dbReference>
<dbReference type="PANTHER" id="PTHR47926">
    <property type="entry name" value="PENTATRICOPEPTIDE REPEAT-CONTAINING PROTEIN"/>
    <property type="match status" value="1"/>
</dbReference>